<dbReference type="GO" id="GO:0006213">
    <property type="term" value="P:pyrimidine nucleoside metabolic process"/>
    <property type="evidence" value="ECO:0007669"/>
    <property type="project" value="InterPro"/>
</dbReference>
<proteinExistence type="inferred from homology"/>
<dbReference type="SUPFAM" id="SSF52418">
    <property type="entry name" value="Nucleoside phosphorylase/phosphoribosyltransferase catalytic domain"/>
    <property type="match status" value="1"/>
</dbReference>
<dbReference type="NCBIfam" id="TIGR02644">
    <property type="entry name" value="Y_phosphoryl"/>
    <property type="match status" value="1"/>
</dbReference>
<dbReference type="KEGG" id="aaxa:NCTC10138_01198"/>
<dbReference type="InterPro" id="IPR018090">
    <property type="entry name" value="Pyrmidine_PPas_bac/euk"/>
</dbReference>
<comment type="similarity">
    <text evidence="1">Belongs to the thymidine/pyrimidine-nucleoside phosphorylase family.</text>
</comment>
<sequence>MHIVDLILKKRAGNALTKEEIQYLVKNYTNGTIKDYQMSSFLMTLFFQGMNDEEATNLALSMRDSGDVFDLSKINGIKVDKHSTGGVGDKVTLILAPLLAAHGAKVAKMSGRGLGHTGGTIDKLESIPGFKTELSFEDFERQVNEIGLSVIGQSGDVAPADKKLYALRDVTGTVDIIPLIASSIMSKKLASGSDAICLDVKVGSGAFMKTLDEAKKLAKLMVNIGKLAGKKVTAILTSMDEPLGHKIGNGLEVFESIETMNGKGPRDVVEVTTTIGAQLLLDAKIETDFEVAKRKLAKSLHDGKALNKFREMVIAQGGDVSYVDNPSKLITDKTVEVKSTKEGYITKIDALGIGVAASRLGAGRETKEDVIDLKVGLDLHKKIGDKVKVGDVLVTLYVSEKGVEEATELIKKSITIGSKKQDFKLILGTVK</sequence>
<dbReference type="Gene3D" id="1.20.970.10">
    <property type="entry name" value="Transferase, Pyrimidine Nucleoside Phosphorylase, Chain C"/>
    <property type="match status" value="1"/>
</dbReference>
<evidence type="ECO:0000256" key="1">
    <source>
        <dbReference type="ARBA" id="ARBA00006915"/>
    </source>
</evidence>
<protein>
    <submittedName>
        <fullName evidence="8">Pyrimidine-nucleoside phosphorylase</fullName>
        <ecNumber evidence="8">2.4.2.2</ecNumber>
    </submittedName>
</protein>
<dbReference type="FunFam" id="3.40.1030.10:FF:000003">
    <property type="entry name" value="Pyrimidine-nucleoside phosphorylase"/>
    <property type="match status" value="1"/>
</dbReference>
<keyword evidence="9" id="KW-1185">Reference proteome</keyword>
<comment type="function">
    <text evidence="6">The enzymes which catalyze the reversible phosphorolysis of pyrimidine nucleosides are involved in the degradation of these compounds and in their utilization as carbon and energy sources, or in the rescue of pyrimidine bases for nucleotide synthesis.</text>
</comment>
<dbReference type="GO" id="GO:0009032">
    <property type="term" value="F:thymidine phosphorylase activity"/>
    <property type="evidence" value="ECO:0007669"/>
    <property type="project" value="UniProtKB-EC"/>
</dbReference>
<dbReference type="STRING" id="1278311.GCA_000428705_00192"/>
<dbReference type="InterPro" id="IPR036566">
    <property type="entry name" value="PYNP-like_C_sf"/>
</dbReference>
<reference evidence="8 9" key="1">
    <citation type="submission" date="2019-01" db="EMBL/GenBank/DDBJ databases">
        <authorList>
            <consortium name="Pathogen Informatics"/>
        </authorList>
    </citation>
    <scope>NUCLEOTIDE SEQUENCE [LARGE SCALE GENOMIC DNA]</scope>
    <source>
        <strain evidence="8 9">NCTC10138</strain>
    </source>
</reference>
<evidence type="ECO:0000256" key="6">
    <source>
        <dbReference type="ARBA" id="ARBA00056338"/>
    </source>
</evidence>
<dbReference type="SUPFAM" id="SSF47648">
    <property type="entry name" value="Nucleoside phosphorylase/phosphoribosyltransferase N-terminal domain"/>
    <property type="match status" value="1"/>
</dbReference>
<dbReference type="InterPro" id="IPR017459">
    <property type="entry name" value="Glycosyl_Trfase_fam3_N_dom"/>
</dbReference>
<dbReference type="Gene3D" id="3.40.1030.10">
    <property type="entry name" value="Nucleoside phosphorylase/phosphoribosyltransferase catalytic domain"/>
    <property type="match status" value="1"/>
</dbReference>
<dbReference type="InterPro" id="IPR036320">
    <property type="entry name" value="Glycosyl_Trfase_fam3_N_dom_sf"/>
</dbReference>
<comment type="catalytic activity">
    <reaction evidence="5">
        <text>thymidine + phosphate = 2-deoxy-alpha-D-ribose 1-phosphate + thymine</text>
        <dbReference type="Rhea" id="RHEA:16037"/>
        <dbReference type="ChEBI" id="CHEBI:17748"/>
        <dbReference type="ChEBI" id="CHEBI:17821"/>
        <dbReference type="ChEBI" id="CHEBI:43474"/>
        <dbReference type="ChEBI" id="CHEBI:57259"/>
        <dbReference type="EC" id="2.4.2.4"/>
    </reaction>
</comment>
<dbReference type="PANTHER" id="PTHR10515">
    <property type="entry name" value="THYMIDINE PHOSPHORYLASE"/>
    <property type="match status" value="1"/>
</dbReference>
<evidence type="ECO:0000313" key="8">
    <source>
        <dbReference type="EMBL" id="VEU80812.1"/>
    </source>
</evidence>
<dbReference type="GO" id="GO:0004645">
    <property type="term" value="F:1,4-alpha-oligoglucan phosphorylase activity"/>
    <property type="evidence" value="ECO:0007669"/>
    <property type="project" value="InterPro"/>
</dbReference>
<dbReference type="AlphaFoldDB" id="A0A449BEG2"/>
<organism evidence="8 9">
    <name type="scientific">Haploplasma axanthum</name>
    <name type="common">Acholeplasma axanthum</name>
    <dbReference type="NCBI Taxonomy" id="29552"/>
    <lineage>
        <taxon>Bacteria</taxon>
        <taxon>Bacillati</taxon>
        <taxon>Mycoplasmatota</taxon>
        <taxon>Mollicutes</taxon>
        <taxon>Acholeplasmatales</taxon>
        <taxon>Acholeplasmataceae</taxon>
        <taxon>Haploplasma</taxon>
    </lineage>
</organism>
<dbReference type="PROSITE" id="PS00647">
    <property type="entry name" value="THYMID_PHOSPHORYLASE"/>
    <property type="match status" value="1"/>
</dbReference>
<evidence type="ECO:0000256" key="3">
    <source>
        <dbReference type="ARBA" id="ARBA00022676"/>
    </source>
</evidence>
<dbReference type="InterPro" id="IPR000312">
    <property type="entry name" value="Glycosyl_Trfase_fam3"/>
</dbReference>
<dbReference type="InterPro" id="IPR013102">
    <property type="entry name" value="PYNP_C"/>
</dbReference>
<gene>
    <name evidence="8" type="primary">pdp</name>
    <name evidence="8" type="ORF">NCTC10138_01198</name>
</gene>
<dbReference type="EMBL" id="LR215048">
    <property type="protein sequence ID" value="VEU80812.1"/>
    <property type="molecule type" value="Genomic_DNA"/>
</dbReference>
<dbReference type="InterPro" id="IPR017872">
    <property type="entry name" value="Pyrmidine_PPase_CS"/>
</dbReference>
<name>A0A449BEG2_HAPAX</name>
<comment type="subunit">
    <text evidence="2">Homodimer.</text>
</comment>
<dbReference type="RefSeq" id="WP_026391078.1">
    <property type="nucleotide sequence ID" value="NZ_LR215048.1"/>
</dbReference>
<dbReference type="InterPro" id="IPR035902">
    <property type="entry name" value="Nuc_phospho_transferase"/>
</dbReference>
<dbReference type="PANTHER" id="PTHR10515:SF0">
    <property type="entry name" value="THYMIDINE PHOSPHORYLASE"/>
    <property type="match status" value="1"/>
</dbReference>
<evidence type="ECO:0000313" key="9">
    <source>
        <dbReference type="Proteomes" id="UP000289841"/>
    </source>
</evidence>
<dbReference type="PIRSF" id="PIRSF000478">
    <property type="entry name" value="TP_PyNP"/>
    <property type="match status" value="1"/>
</dbReference>
<dbReference type="Proteomes" id="UP000289841">
    <property type="component" value="Chromosome"/>
</dbReference>
<keyword evidence="4 8" id="KW-0808">Transferase</keyword>
<dbReference type="Pfam" id="PF07831">
    <property type="entry name" value="PYNP_C"/>
    <property type="match status" value="1"/>
</dbReference>
<evidence type="ECO:0000256" key="5">
    <source>
        <dbReference type="ARBA" id="ARBA00048550"/>
    </source>
</evidence>
<dbReference type="InterPro" id="IPR000053">
    <property type="entry name" value="Thymidine/pyrmidine_PPase"/>
</dbReference>
<dbReference type="Pfam" id="PF02885">
    <property type="entry name" value="Glycos_trans_3N"/>
    <property type="match status" value="1"/>
</dbReference>
<keyword evidence="3 8" id="KW-0328">Glycosyltransferase</keyword>
<evidence type="ECO:0000256" key="2">
    <source>
        <dbReference type="ARBA" id="ARBA00011738"/>
    </source>
</evidence>
<dbReference type="Gene3D" id="3.90.1170.30">
    <property type="entry name" value="Pyrimidine nucleoside phosphorylase-like, C-terminal domain"/>
    <property type="match status" value="1"/>
</dbReference>
<dbReference type="NCBIfam" id="NF004490">
    <property type="entry name" value="PRK05820.1"/>
    <property type="match status" value="1"/>
</dbReference>
<dbReference type="OrthoDB" id="9763887at2"/>
<dbReference type="Pfam" id="PF00591">
    <property type="entry name" value="Glycos_transf_3"/>
    <property type="match status" value="1"/>
</dbReference>
<dbReference type="SUPFAM" id="SSF54680">
    <property type="entry name" value="Pyrimidine nucleoside phosphorylase C-terminal domain"/>
    <property type="match status" value="1"/>
</dbReference>
<accession>A0A449BEG2</accession>
<evidence type="ECO:0000256" key="4">
    <source>
        <dbReference type="ARBA" id="ARBA00022679"/>
    </source>
</evidence>
<dbReference type="EC" id="2.4.2.2" evidence="8"/>
<evidence type="ECO:0000259" key="7">
    <source>
        <dbReference type="SMART" id="SM00941"/>
    </source>
</evidence>
<feature type="domain" description="Pyrimidine nucleoside phosphorylase C-terminal" evidence="7">
    <location>
        <begin position="344"/>
        <end position="417"/>
    </location>
</feature>
<dbReference type="SMART" id="SM00941">
    <property type="entry name" value="PYNP_C"/>
    <property type="match status" value="1"/>
</dbReference>
<dbReference type="GO" id="GO:0006206">
    <property type="term" value="P:pyrimidine nucleobase metabolic process"/>
    <property type="evidence" value="ECO:0007669"/>
    <property type="project" value="InterPro"/>
</dbReference>
<dbReference type="GO" id="GO:0005829">
    <property type="term" value="C:cytosol"/>
    <property type="evidence" value="ECO:0007669"/>
    <property type="project" value="TreeGrafter"/>
</dbReference>
<dbReference type="NCBIfam" id="NF004747">
    <property type="entry name" value="PRK06078.1"/>
    <property type="match status" value="1"/>
</dbReference>